<accession>A0A5D2RCI1</accession>
<keyword evidence="2" id="KW-1185">Reference proteome</keyword>
<dbReference type="Proteomes" id="UP000322667">
    <property type="component" value="Chromosome A03"/>
</dbReference>
<gene>
    <name evidence="1" type="ORF">ES332_A03G202000v1</name>
</gene>
<name>A0A5D2RCI1_GOSTO</name>
<organism evidence="1 2">
    <name type="scientific">Gossypium tomentosum</name>
    <name type="common">Hawaiian cotton</name>
    <name type="synonym">Gossypium sandvicense</name>
    <dbReference type="NCBI Taxonomy" id="34277"/>
    <lineage>
        <taxon>Eukaryota</taxon>
        <taxon>Viridiplantae</taxon>
        <taxon>Streptophyta</taxon>
        <taxon>Embryophyta</taxon>
        <taxon>Tracheophyta</taxon>
        <taxon>Spermatophyta</taxon>
        <taxon>Magnoliopsida</taxon>
        <taxon>eudicotyledons</taxon>
        <taxon>Gunneridae</taxon>
        <taxon>Pentapetalae</taxon>
        <taxon>rosids</taxon>
        <taxon>malvids</taxon>
        <taxon>Malvales</taxon>
        <taxon>Malvaceae</taxon>
        <taxon>Malvoideae</taxon>
        <taxon>Gossypium</taxon>
    </lineage>
</organism>
<dbReference type="AlphaFoldDB" id="A0A5D2RCI1"/>
<evidence type="ECO:0000313" key="2">
    <source>
        <dbReference type="Proteomes" id="UP000322667"/>
    </source>
</evidence>
<dbReference type="EMBL" id="CM017612">
    <property type="protein sequence ID" value="TYI37294.1"/>
    <property type="molecule type" value="Genomic_DNA"/>
</dbReference>
<reference evidence="1 2" key="1">
    <citation type="submission" date="2019-07" db="EMBL/GenBank/DDBJ databases">
        <title>WGS assembly of Gossypium tomentosum.</title>
        <authorList>
            <person name="Chen Z.J."/>
            <person name="Sreedasyam A."/>
            <person name="Ando A."/>
            <person name="Song Q."/>
            <person name="De L."/>
            <person name="Hulse-Kemp A."/>
            <person name="Ding M."/>
            <person name="Ye W."/>
            <person name="Kirkbride R."/>
            <person name="Jenkins J."/>
            <person name="Plott C."/>
            <person name="Lovell J."/>
            <person name="Lin Y.-M."/>
            <person name="Vaughn R."/>
            <person name="Liu B."/>
            <person name="Li W."/>
            <person name="Simpson S."/>
            <person name="Scheffler B."/>
            <person name="Saski C."/>
            <person name="Grover C."/>
            <person name="Hu G."/>
            <person name="Conover J."/>
            <person name="Carlson J."/>
            <person name="Shu S."/>
            <person name="Boston L."/>
            <person name="Williams M."/>
            <person name="Peterson D."/>
            <person name="Mcgee K."/>
            <person name="Jones D."/>
            <person name="Wendel J."/>
            <person name="Stelly D."/>
            <person name="Grimwood J."/>
            <person name="Schmutz J."/>
        </authorList>
    </citation>
    <scope>NUCLEOTIDE SEQUENCE [LARGE SCALE GENOMIC DNA]</scope>
    <source>
        <strain evidence="1">7179.01</strain>
    </source>
</reference>
<protein>
    <submittedName>
        <fullName evidence="1">Uncharacterized protein</fullName>
    </submittedName>
</protein>
<proteinExistence type="predicted"/>
<sequence length="38" mass="4027">MEALVTATASATVADHRTRWPEVQKVEQVVVADDMGGG</sequence>
<evidence type="ECO:0000313" key="1">
    <source>
        <dbReference type="EMBL" id="TYI37294.1"/>
    </source>
</evidence>